<keyword evidence="3" id="KW-1185">Reference proteome</keyword>
<accession>A0A2U9CFD5</accession>
<evidence type="ECO:0000313" key="3">
    <source>
        <dbReference type="Proteomes" id="UP000246464"/>
    </source>
</evidence>
<feature type="compositionally biased region" description="Basic and acidic residues" evidence="1">
    <location>
        <begin position="16"/>
        <end position="27"/>
    </location>
</feature>
<sequence>MLTGSDDGRLFVTGGDAHRSPKQDNRSVDLTVRSRRSRNTEPCHFEFLQR</sequence>
<feature type="region of interest" description="Disordered" evidence="1">
    <location>
        <begin position="1"/>
        <end position="29"/>
    </location>
</feature>
<dbReference type="AlphaFoldDB" id="A0A2U9CFD5"/>
<organism evidence="2 3">
    <name type="scientific">Scophthalmus maximus</name>
    <name type="common">Turbot</name>
    <name type="synonym">Psetta maxima</name>
    <dbReference type="NCBI Taxonomy" id="52904"/>
    <lineage>
        <taxon>Eukaryota</taxon>
        <taxon>Metazoa</taxon>
        <taxon>Chordata</taxon>
        <taxon>Craniata</taxon>
        <taxon>Vertebrata</taxon>
        <taxon>Euteleostomi</taxon>
        <taxon>Actinopterygii</taxon>
        <taxon>Neopterygii</taxon>
        <taxon>Teleostei</taxon>
        <taxon>Neoteleostei</taxon>
        <taxon>Acanthomorphata</taxon>
        <taxon>Carangaria</taxon>
        <taxon>Pleuronectiformes</taxon>
        <taxon>Pleuronectoidei</taxon>
        <taxon>Scophthalmidae</taxon>
        <taxon>Scophthalmus</taxon>
    </lineage>
</organism>
<protein>
    <submittedName>
        <fullName evidence="2">Uncharacterized protein</fullName>
    </submittedName>
</protein>
<proteinExistence type="predicted"/>
<reference evidence="2 3" key="1">
    <citation type="submission" date="2017-12" db="EMBL/GenBank/DDBJ databases">
        <title>Integrating genomic resources of turbot (Scophthalmus maximus) in depth evaluation of genetic and physical mapping variation across individuals.</title>
        <authorList>
            <person name="Martinez P."/>
        </authorList>
    </citation>
    <scope>NUCLEOTIDE SEQUENCE [LARGE SCALE GENOMIC DNA]</scope>
</reference>
<feature type="non-terminal residue" evidence="2">
    <location>
        <position position="50"/>
    </location>
</feature>
<dbReference type="EMBL" id="CP026256">
    <property type="protein sequence ID" value="AWP13572.1"/>
    <property type="molecule type" value="Genomic_DNA"/>
</dbReference>
<dbReference type="Proteomes" id="UP000246464">
    <property type="component" value="Chromosome 14"/>
</dbReference>
<evidence type="ECO:0000256" key="1">
    <source>
        <dbReference type="SAM" id="MobiDB-lite"/>
    </source>
</evidence>
<evidence type="ECO:0000313" key="2">
    <source>
        <dbReference type="EMBL" id="AWP13572.1"/>
    </source>
</evidence>
<name>A0A2U9CFD5_SCOMX</name>
<gene>
    <name evidence="2" type="ORF">SMAX5B_001138</name>
</gene>